<evidence type="ECO:0008006" key="2">
    <source>
        <dbReference type="Google" id="ProtNLM"/>
    </source>
</evidence>
<gene>
    <name evidence="1" type="ORF">CB5_LOCUS8794</name>
</gene>
<name>A0A6V7P417_ANACO</name>
<reference evidence="1" key="1">
    <citation type="submission" date="2020-07" db="EMBL/GenBank/DDBJ databases">
        <authorList>
            <person name="Lin J."/>
        </authorList>
    </citation>
    <scope>NUCLEOTIDE SEQUENCE</scope>
</reference>
<accession>A0A6V7P417</accession>
<protein>
    <recommendedName>
        <fullName evidence="2">Reverse transcriptase zinc-binding domain-containing protein</fullName>
    </recommendedName>
</protein>
<sequence>MCGNDLETVDHLLVRCVISRFFMYNILEGRHIPGPRMEVKSVWELLAGDRRQGAAARDLIRAVICWWMIWRKRNNIIFRSQSFDPFLTIRRIRDVSRKWTEFCSS</sequence>
<dbReference type="AlphaFoldDB" id="A0A6V7P417"/>
<proteinExistence type="predicted"/>
<dbReference type="EMBL" id="LR862145">
    <property type="protein sequence ID" value="CAD1825583.1"/>
    <property type="molecule type" value="Genomic_DNA"/>
</dbReference>
<organism evidence="1">
    <name type="scientific">Ananas comosus var. bracteatus</name>
    <name type="common">red pineapple</name>
    <dbReference type="NCBI Taxonomy" id="296719"/>
    <lineage>
        <taxon>Eukaryota</taxon>
        <taxon>Viridiplantae</taxon>
        <taxon>Streptophyta</taxon>
        <taxon>Embryophyta</taxon>
        <taxon>Tracheophyta</taxon>
        <taxon>Spermatophyta</taxon>
        <taxon>Magnoliopsida</taxon>
        <taxon>Liliopsida</taxon>
        <taxon>Poales</taxon>
        <taxon>Bromeliaceae</taxon>
        <taxon>Bromelioideae</taxon>
        <taxon>Ananas</taxon>
    </lineage>
</organism>
<evidence type="ECO:0000313" key="1">
    <source>
        <dbReference type="EMBL" id="CAD1825583.1"/>
    </source>
</evidence>